<name>A0ABN1GQF0_9ACTN</name>
<dbReference type="EMBL" id="BAAAHE010000014">
    <property type="protein sequence ID" value="GAA0616455.1"/>
    <property type="molecule type" value="Genomic_DNA"/>
</dbReference>
<dbReference type="CDD" id="cd07067">
    <property type="entry name" value="HP_PGM_like"/>
    <property type="match status" value="1"/>
</dbReference>
<dbReference type="SUPFAM" id="SSF53254">
    <property type="entry name" value="Phosphoglycerate mutase-like"/>
    <property type="match status" value="1"/>
</dbReference>
<comment type="caution">
    <text evidence="1">The sequence shown here is derived from an EMBL/GenBank/DDBJ whole genome shotgun (WGS) entry which is preliminary data.</text>
</comment>
<reference evidence="1 2" key="1">
    <citation type="journal article" date="2019" name="Int. J. Syst. Evol. Microbiol.">
        <title>The Global Catalogue of Microorganisms (GCM) 10K type strain sequencing project: providing services to taxonomists for standard genome sequencing and annotation.</title>
        <authorList>
            <consortium name="The Broad Institute Genomics Platform"/>
            <consortium name="The Broad Institute Genome Sequencing Center for Infectious Disease"/>
            <person name="Wu L."/>
            <person name="Ma J."/>
        </authorList>
    </citation>
    <scope>NUCLEOTIDE SEQUENCE [LARGE SCALE GENOMIC DNA]</scope>
    <source>
        <strain evidence="1 2">JCM 10671</strain>
    </source>
</reference>
<protein>
    <recommendedName>
        <fullName evidence="3">Histidine phosphatase family protein</fullName>
    </recommendedName>
</protein>
<dbReference type="RefSeq" id="WP_344603830.1">
    <property type="nucleotide sequence ID" value="NZ_BAAAHE010000014.1"/>
</dbReference>
<dbReference type="SMART" id="SM00855">
    <property type="entry name" value="PGAM"/>
    <property type="match status" value="1"/>
</dbReference>
<evidence type="ECO:0000313" key="1">
    <source>
        <dbReference type="EMBL" id="GAA0616455.1"/>
    </source>
</evidence>
<organism evidence="1 2">
    <name type="scientific">Sporichthya brevicatena</name>
    <dbReference type="NCBI Taxonomy" id="171442"/>
    <lineage>
        <taxon>Bacteria</taxon>
        <taxon>Bacillati</taxon>
        <taxon>Actinomycetota</taxon>
        <taxon>Actinomycetes</taxon>
        <taxon>Sporichthyales</taxon>
        <taxon>Sporichthyaceae</taxon>
        <taxon>Sporichthya</taxon>
    </lineage>
</organism>
<keyword evidence="2" id="KW-1185">Reference proteome</keyword>
<proteinExistence type="predicted"/>
<dbReference type="Pfam" id="PF00300">
    <property type="entry name" value="His_Phos_1"/>
    <property type="match status" value="1"/>
</dbReference>
<evidence type="ECO:0008006" key="3">
    <source>
        <dbReference type="Google" id="ProtNLM"/>
    </source>
</evidence>
<dbReference type="InterPro" id="IPR013078">
    <property type="entry name" value="His_Pase_superF_clade-1"/>
</dbReference>
<dbReference type="Gene3D" id="3.40.50.1240">
    <property type="entry name" value="Phosphoglycerate mutase-like"/>
    <property type="match status" value="1"/>
</dbReference>
<dbReference type="Proteomes" id="UP001500957">
    <property type="component" value="Unassembled WGS sequence"/>
</dbReference>
<dbReference type="InterPro" id="IPR029033">
    <property type="entry name" value="His_PPase_superfam"/>
</dbReference>
<evidence type="ECO:0000313" key="2">
    <source>
        <dbReference type="Proteomes" id="UP001500957"/>
    </source>
</evidence>
<sequence length="250" mass="27897">MATDPEDVAHPLNDPVFVIGRHRLPYAPLDRIFLNQPDLAGSLFLIRHGRQEMPRTVNREHFLDPPLDDVGRRQALAVAERMKRFDLQWIYCSDLQRARDTAQAVADATGVPIAGELPELREIDLYRDLAVAEDSITPSDGFRLGLISLFARTRRWGSFPYGESSEDFRARVEAAVEGILALTAGGNVAIVCHAGVISAYVAEILGVRADMVFNPAHCSITWLRYAPDARREIHSLNLVGHLIDDDLLTY</sequence>
<dbReference type="PANTHER" id="PTHR48100">
    <property type="entry name" value="BROAD-SPECIFICITY PHOSPHATASE YOR283W-RELATED"/>
    <property type="match status" value="1"/>
</dbReference>
<dbReference type="InterPro" id="IPR050275">
    <property type="entry name" value="PGM_Phosphatase"/>
</dbReference>
<accession>A0ABN1GQF0</accession>
<gene>
    <name evidence="1" type="ORF">GCM10009547_18140</name>
</gene>
<dbReference type="PANTHER" id="PTHR48100:SF1">
    <property type="entry name" value="HISTIDINE PHOSPHATASE FAMILY PROTEIN-RELATED"/>
    <property type="match status" value="1"/>
</dbReference>